<reference evidence="5" key="1">
    <citation type="submission" date="2017-03" db="EMBL/GenBank/DDBJ databases">
        <title>Novel pathways for hydrocarbon cycling and metabolic interdependencies in hydrothermal sediment communities.</title>
        <authorList>
            <person name="Dombrowski N."/>
            <person name="Seitz K."/>
            <person name="Teske A."/>
            <person name="Baker B."/>
        </authorList>
    </citation>
    <scope>NUCLEOTIDE SEQUENCE [LARGE SCALE GENOMIC DNA]</scope>
</reference>
<evidence type="ECO:0000256" key="2">
    <source>
        <dbReference type="SAM" id="Phobius"/>
    </source>
</evidence>
<feature type="transmembrane region" description="Helical" evidence="2">
    <location>
        <begin position="122"/>
        <end position="140"/>
    </location>
</feature>
<dbReference type="InterPro" id="IPR011646">
    <property type="entry name" value="KAP_P-loop"/>
</dbReference>
<evidence type="ECO:0000256" key="1">
    <source>
        <dbReference type="SAM" id="Coils"/>
    </source>
</evidence>
<dbReference type="AlphaFoldDB" id="A0A1W9NYL5"/>
<dbReference type="STRING" id="1968527.B5M47_01650"/>
<dbReference type="Gene3D" id="3.40.50.300">
    <property type="entry name" value="P-loop containing nucleotide triphosphate hydrolases"/>
    <property type="match status" value="2"/>
</dbReference>
<organism evidence="4 5">
    <name type="scientific">candidate division CPR3 bacterium 4484_211</name>
    <dbReference type="NCBI Taxonomy" id="1968527"/>
    <lineage>
        <taxon>Bacteria</taxon>
        <taxon>Bacteria division CPR3</taxon>
    </lineage>
</organism>
<keyword evidence="2" id="KW-0812">Transmembrane</keyword>
<keyword evidence="1" id="KW-0175">Coiled coil</keyword>
<gene>
    <name evidence="4" type="ORF">B5M47_01650</name>
</gene>
<dbReference type="EMBL" id="MZGJ01000006">
    <property type="protein sequence ID" value="OQX51241.1"/>
    <property type="molecule type" value="Genomic_DNA"/>
</dbReference>
<dbReference type="InterPro" id="IPR027417">
    <property type="entry name" value="P-loop_NTPase"/>
</dbReference>
<feature type="transmembrane region" description="Helical" evidence="2">
    <location>
        <begin position="152"/>
        <end position="171"/>
    </location>
</feature>
<feature type="domain" description="KAP NTPase" evidence="3">
    <location>
        <begin position="6"/>
        <end position="333"/>
    </location>
</feature>
<proteinExistence type="predicted"/>
<evidence type="ECO:0000313" key="4">
    <source>
        <dbReference type="EMBL" id="OQX51241.1"/>
    </source>
</evidence>
<comment type="caution">
    <text evidence="4">The sequence shown here is derived from an EMBL/GenBank/DDBJ whole genome shotgun (WGS) entry which is preliminary data.</text>
</comment>
<sequence>MELKNRQNFIKHVAEIISNNHNKDDESESYIFGISGKWGEGKTTFLKELAKELKKREFEDPIWINPWKFATDKISFLRYFIKSLSVYYQPNILKRIRNWINNKNFIEEFYYDESKSRIHPGWLLFVLLILIWIIIVYFYFPQEILYKFLKIKWILTLILIPVILAIVGKLISTQKNSKAISTLDRFEEKLNEVLQNIKDKRVVIFVDDLDRVTPGIAKDTLDNLRTFFDNKKLSFVVTGDHSVLERYLGIELLPNSSVAEQIDEGRRFLKKIFNVYWRLPLPLKIEIDIFINNEIGKRKEFRRIFNEGDLIIFKNYLNLYFEKNFRHIIRFLDTVLFSFKVVDNQISNNDNGKEKEYLQELKDNPLLVIRSLMIQDLCNPLFEEILKNSEILSNLEYAVQKQDNKNIDKILEKFKEKLSIAQLLFIKKFLFEKPRFHNQYGPAVKSIKTFLYFAADASFGDSRGPLPEDFKQYLKKGNSDDVKQSLLLSGGKKLNEALDAFYQLNDEATDLSEKKNIFLTLIKALIDIDADTLPQSKFLEGLQKYDFNYIKSQPVDEKVEFYYAYWQWLDNFKIKQTRSYLNKFNLTLEDINNLNFDNKFGIFASTIIFNRLVAYYDENKSDALHKMSDIFTKLDLKIVTSNFQDISKKLINDFTADINNSDLSEKRLQLLNKYSPTSLENLKENIFQSIQERNQDVWNWAKNNIDKLPFDMEDLQRQIVKALKSVTDFHFLLEIINFANNKILKQNGEFWKVILDQKKDILIENIGQIIDRQDLLSLSPDSVSAKRIFEDLYNKLKKVGQDEKIQYINFLNKNKWIWNQLDNMPKKRELKAMSRTKNQNIKNVLIAMIDSWG</sequence>
<dbReference type="Proteomes" id="UP000192520">
    <property type="component" value="Unassembled WGS sequence"/>
</dbReference>
<dbReference type="SUPFAM" id="SSF52540">
    <property type="entry name" value="P-loop containing nucleoside triphosphate hydrolases"/>
    <property type="match status" value="1"/>
</dbReference>
<evidence type="ECO:0000259" key="3">
    <source>
        <dbReference type="Pfam" id="PF07693"/>
    </source>
</evidence>
<keyword evidence="2" id="KW-1133">Transmembrane helix</keyword>
<protein>
    <recommendedName>
        <fullName evidence="3">KAP NTPase domain-containing protein</fullName>
    </recommendedName>
</protein>
<keyword evidence="2" id="KW-0472">Membrane</keyword>
<evidence type="ECO:0000313" key="5">
    <source>
        <dbReference type="Proteomes" id="UP000192520"/>
    </source>
</evidence>
<feature type="coiled-coil region" evidence="1">
    <location>
        <begin position="176"/>
        <end position="203"/>
    </location>
</feature>
<accession>A0A1W9NYL5</accession>
<dbReference type="Pfam" id="PF07693">
    <property type="entry name" value="KAP_NTPase"/>
    <property type="match status" value="1"/>
</dbReference>
<name>A0A1W9NYL5_UNCC3</name>